<keyword evidence="4" id="KW-0963">Cytoplasm</keyword>
<organism evidence="13 14">
    <name type="scientific">Nannochloropsis salina CCMP1776</name>
    <dbReference type="NCBI Taxonomy" id="1027361"/>
    <lineage>
        <taxon>Eukaryota</taxon>
        <taxon>Sar</taxon>
        <taxon>Stramenopiles</taxon>
        <taxon>Ochrophyta</taxon>
        <taxon>Eustigmatophyceae</taxon>
        <taxon>Eustigmatales</taxon>
        <taxon>Monodopsidaceae</taxon>
        <taxon>Microchloropsis</taxon>
        <taxon>Microchloropsis salina</taxon>
    </lineage>
</organism>
<reference evidence="13 14" key="1">
    <citation type="submission" date="2019-01" db="EMBL/GenBank/DDBJ databases">
        <title>Nuclear Genome Assembly of the Microalgal Biofuel strain Nannochloropsis salina CCMP1776.</title>
        <authorList>
            <person name="Hovde B."/>
        </authorList>
    </citation>
    <scope>NUCLEOTIDE SEQUENCE [LARGE SCALE GENOMIC DNA]</scope>
    <source>
        <strain evidence="13 14">CCMP1776</strain>
    </source>
</reference>
<dbReference type="Pfam" id="PF04452">
    <property type="entry name" value="Methyltrans_RNA"/>
    <property type="match status" value="2"/>
</dbReference>
<feature type="domain" description="Ribosomal RNA small subunit methyltransferase E methyltransferase" evidence="12">
    <location>
        <begin position="247"/>
        <end position="298"/>
    </location>
</feature>
<dbReference type="GO" id="GO:0070042">
    <property type="term" value="F:rRNA (uridine-N3-)-methyltransferase activity"/>
    <property type="evidence" value="ECO:0007669"/>
    <property type="project" value="TreeGrafter"/>
</dbReference>
<dbReference type="InterPro" id="IPR046886">
    <property type="entry name" value="RsmE_MTase_dom"/>
</dbReference>
<feature type="compositionally biased region" description="Basic and acidic residues" evidence="11">
    <location>
        <begin position="330"/>
        <end position="343"/>
    </location>
</feature>
<comment type="subcellular location">
    <subcellularLocation>
        <location evidence="1">Cytoplasm</location>
    </subcellularLocation>
</comment>
<evidence type="ECO:0000313" key="14">
    <source>
        <dbReference type="Proteomes" id="UP000355283"/>
    </source>
</evidence>
<evidence type="ECO:0000313" key="13">
    <source>
        <dbReference type="EMBL" id="TFJ82819.1"/>
    </source>
</evidence>
<evidence type="ECO:0000256" key="6">
    <source>
        <dbReference type="ARBA" id="ARBA00022603"/>
    </source>
</evidence>
<evidence type="ECO:0000256" key="1">
    <source>
        <dbReference type="ARBA" id="ARBA00004496"/>
    </source>
</evidence>
<dbReference type="PANTHER" id="PTHR30027:SF3">
    <property type="entry name" value="16S RRNA (URACIL(1498)-N(3))-METHYLTRANSFERASE"/>
    <property type="match status" value="1"/>
</dbReference>
<gene>
    <name evidence="13" type="ORF">NSK_005894</name>
</gene>
<dbReference type="Gene3D" id="3.40.1280.10">
    <property type="match status" value="1"/>
</dbReference>
<dbReference type="PANTHER" id="PTHR30027">
    <property type="entry name" value="RIBOSOMAL RNA SMALL SUBUNIT METHYLTRANSFERASE E"/>
    <property type="match status" value="1"/>
</dbReference>
<dbReference type="EC" id="2.1.1.193" evidence="3"/>
<proteinExistence type="inferred from homology"/>
<comment type="similarity">
    <text evidence="2">Belongs to the RNA methyltransferase RsmE family.</text>
</comment>
<dbReference type="InterPro" id="IPR029026">
    <property type="entry name" value="tRNA_m1G_MTases_N"/>
</dbReference>
<keyword evidence="5" id="KW-0698">rRNA processing</keyword>
<evidence type="ECO:0000256" key="2">
    <source>
        <dbReference type="ARBA" id="ARBA00005528"/>
    </source>
</evidence>
<comment type="caution">
    <text evidence="13">The sequence shown here is derived from an EMBL/GenBank/DDBJ whole genome shotgun (WGS) entry which is preliminary data.</text>
</comment>
<keyword evidence="14" id="KW-1185">Reference proteome</keyword>
<sequence length="343" mass="38171">MRLNRLLFEAEEINLTLRNPQDGRGEGEESAIVRLGQDDARAQHVRKVLRAKTGDEVRVGVLNGGRNDRAVVEWTEGGELHLAMGPSLPLLTPPSEALRPRVDVLLAMQAPLRMERIIPHMVALGVGRLLITSAKKVEKSYWGSHLLREPQALRELVVEGLSQAGDTIVPDIIIDRRLKRFLSDKLEVLYPSSPPPSASSSFQHTLRVLSHPFRALHDSVGVDTRFRQLSWPFPVPKNGLKGETAVGQPRLLLAIGPESGWEEPYELELFREHGFQQITLGPRVLRTETAVPALLALAHDHLHALDEQWERSIGRIASPQDDSGAALEGSRSDIRDKKDKSLQ</sequence>
<evidence type="ECO:0000256" key="10">
    <source>
        <dbReference type="ARBA" id="ARBA00047944"/>
    </source>
</evidence>
<dbReference type="CDD" id="cd18084">
    <property type="entry name" value="RsmE-like"/>
    <property type="match status" value="1"/>
</dbReference>
<evidence type="ECO:0000256" key="3">
    <source>
        <dbReference type="ARBA" id="ARBA00012328"/>
    </source>
</evidence>
<comment type="function">
    <text evidence="9">Specifically methylates the N3 position of the uracil ring of uridine 1498 (m3U1498) in 16S rRNA. Acts on the fully assembled 30S ribosomal subunit.</text>
</comment>
<comment type="catalytic activity">
    <reaction evidence="10">
        <text>uridine(1498) in 16S rRNA + S-adenosyl-L-methionine = N(3)-methyluridine(1498) in 16S rRNA + S-adenosyl-L-homocysteine + H(+)</text>
        <dbReference type="Rhea" id="RHEA:42920"/>
        <dbReference type="Rhea" id="RHEA-COMP:10283"/>
        <dbReference type="Rhea" id="RHEA-COMP:10284"/>
        <dbReference type="ChEBI" id="CHEBI:15378"/>
        <dbReference type="ChEBI" id="CHEBI:57856"/>
        <dbReference type="ChEBI" id="CHEBI:59789"/>
        <dbReference type="ChEBI" id="CHEBI:65315"/>
        <dbReference type="ChEBI" id="CHEBI:74502"/>
        <dbReference type="EC" id="2.1.1.193"/>
    </reaction>
</comment>
<evidence type="ECO:0000259" key="12">
    <source>
        <dbReference type="Pfam" id="PF04452"/>
    </source>
</evidence>
<dbReference type="GO" id="GO:0005737">
    <property type="term" value="C:cytoplasm"/>
    <property type="evidence" value="ECO:0007669"/>
    <property type="project" value="UniProtKB-SubCell"/>
</dbReference>
<accession>A0A4D9D2J3</accession>
<keyword evidence="7" id="KW-0808">Transferase</keyword>
<evidence type="ECO:0000256" key="9">
    <source>
        <dbReference type="ARBA" id="ARBA00025699"/>
    </source>
</evidence>
<dbReference type="AlphaFoldDB" id="A0A4D9D2J3"/>
<protein>
    <recommendedName>
        <fullName evidence="3">16S rRNA (uracil(1498)-N(3))-methyltransferase</fullName>
        <ecNumber evidence="3">2.1.1.193</ecNumber>
    </recommendedName>
</protein>
<dbReference type="SUPFAM" id="SSF75217">
    <property type="entry name" value="alpha/beta knot"/>
    <property type="match status" value="1"/>
</dbReference>
<dbReference type="InterPro" id="IPR006700">
    <property type="entry name" value="RsmE"/>
</dbReference>
<dbReference type="GO" id="GO:0070475">
    <property type="term" value="P:rRNA base methylation"/>
    <property type="evidence" value="ECO:0007669"/>
    <property type="project" value="TreeGrafter"/>
</dbReference>
<dbReference type="Proteomes" id="UP000355283">
    <property type="component" value="Unassembled WGS sequence"/>
</dbReference>
<feature type="region of interest" description="Disordered" evidence="11">
    <location>
        <begin position="315"/>
        <end position="343"/>
    </location>
</feature>
<evidence type="ECO:0000256" key="11">
    <source>
        <dbReference type="SAM" id="MobiDB-lite"/>
    </source>
</evidence>
<keyword evidence="8" id="KW-0949">S-adenosyl-L-methionine</keyword>
<keyword evidence="6" id="KW-0489">Methyltransferase</keyword>
<evidence type="ECO:0000256" key="7">
    <source>
        <dbReference type="ARBA" id="ARBA00022679"/>
    </source>
</evidence>
<dbReference type="EMBL" id="SDOX01000094">
    <property type="protein sequence ID" value="TFJ82819.1"/>
    <property type="molecule type" value="Genomic_DNA"/>
</dbReference>
<evidence type="ECO:0000256" key="4">
    <source>
        <dbReference type="ARBA" id="ARBA00022490"/>
    </source>
</evidence>
<evidence type="ECO:0000256" key="8">
    <source>
        <dbReference type="ARBA" id="ARBA00022691"/>
    </source>
</evidence>
<feature type="domain" description="Ribosomal RNA small subunit methyltransferase E methyltransferase" evidence="12">
    <location>
        <begin position="101"/>
        <end position="185"/>
    </location>
</feature>
<dbReference type="InterPro" id="IPR029028">
    <property type="entry name" value="Alpha/beta_knot_MTases"/>
</dbReference>
<evidence type="ECO:0000256" key="5">
    <source>
        <dbReference type="ARBA" id="ARBA00022552"/>
    </source>
</evidence>
<name>A0A4D9D2J3_9STRA</name>
<dbReference type="OrthoDB" id="2021042at2759"/>